<dbReference type="Proteomes" id="UP000718593">
    <property type="component" value="Unassembled WGS sequence"/>
</dbReference>
<comment type="caution">
    <text evidence="1">The sequence shown here is derived from an EMBL/GenBank/DDBJ whole genome shotgun (WGS) entry which is preliminary data.</text>
</comment>
<organism evidence="1 2">
    <name type="scientific">Dechloromonas agitata</name>
    <dbReference type="NCBI Taxonomy" id="73030"/>
    <lineage>
        <taxon>Bacteria</taxon>
        <taxon>Pseudomonadati</taxon>
        <taxon>Pseudomonadota</taxon>
        <taxon>Betaproteobacteria</taxon>
        <taxon>Rhodocyclales</taxon>
        <taxon>Azonexaceae</taxon>
        <taxon>Dechloromonas</taxon>
    </lineage>
</organism>
<reference evidence="1" key="1">
    <citation type="submission" date="2020-04" db="EMBL/GenBank/DDBJ databases">
        <title>Deep metagenomics examines the oral microbiome during advanced dental caries in children, revealing novel taxa and co-occurrences with host molecules.</title>
        <authorList>
            <person name="Baker J.L."/>
            <person name="Morton J.T."/>
            <person name="Dinis M."/>
            <person name="Alvarez R."/>
            <person name="Tran N.C."/>
            <person name="Knight R."/>
            <person name="Edlund A."/>
        </authorList>
    </citation>
    <scope>NUCLEOTIDE SEQUENCE</scope>
    <source>
        <strain evidence="1">JCVI_32_bin.24</strain>
    </source>
</reference>
<dbReference type="AlphaFoldDB" id="A0A930BPQ1"/>
<protein>
    <submittedName>
        <fullName evidence="1">Uncharacterized protein</fullName>
    </submittedName>
</protein>
<accession>A0A930BPQ1</accession>
<gene>
    <name evidence="1" type="ORF">HXL68_02850</name>
</gene>
<sequence>MPLRSLPRISTVDFVCPLTKWLSDLGGEFLLVSDSDWDRRVITRTFLAVGQSIPQHWQFQNTPGNFTKGTQRNVFNDEMAAFFLRHPERKPHPH</sequence>
<evidence type="ECO:0000313" key="1">
    <source>
        <dbReference type="EMBL" id="MBF1163958.1"/>
    </source>
</evidence>
<name>A0A930BPQ1_9RHOO</name>
<dbReference type="EMBL" id="JABZMI010000027">
    <property type="protein sequence ID" value="MBF1163958.1"/>
    <property type="molecule type" value="Genomic_DNA"/>
</dbReference>
<proteinExistence type="predicted"/>
<evidence type="ECO:0000313" key="2">
    <source>
        <dbReference type="Proteomes" id="UP000718593"/>
    </source>
</evidence>